<keyword evidence="5" id="KW-1185">Reference proteome</keyword>
<protein>
    <recommendedName>
        <fullName evidence="3">N-acetyltransferase domain-containing protein</fullName>
    </recommendedName>
</protein>
<dbReference type="CDD" id="cd04301">
    <property type="entry name" value="NAT_SF"/>
    <property type="match status" value="1"/>
</dbReference>
<gene>
    <name evidence="4" type="ORF">BM477_04610</name>
</gene>
<dbReference type="InterPro" id="IPR050832">
    <property type="entry name" value="Bact_Acetyltransf"/>
</dbReference>
<sequence>MTHSHKDAARLAKAEDAGIIGQLLAADMRTRITLAAPDYAKQLVPMIDEKLLAESWLEAITSRDGETVLVATADNEIVGFAAYMQVPETGEDGGKTAEILSFTIAENHRRQGHGSRLLQAVVDHAKLGSDELRVWISPNDEARVRFYDSAGFGATPAKRTLNLGPVKDPENLWVTRIKADGED</sequence>
<dbReference type="InterPro" id="IPR000182">
    <property type="entry name" value="GNAT_dom"/>
</dbReference>
<dbReference type="SUPFAM" id="SSF55729">
    <property type="entry name" value="Acyl-CoA N-acyltransferases (Nat)"/>
    <property type="match status" value="1"/>
</dbReference>
<evidence type="ECO:0000259" key="3">
    <source>
        <dbReference type="PROSITE" id="PS51186"/>
    </source>
</evidence>
<name>A0A1Q5PNW7_9ACTO</name>
<evidence type="ECO:0000256" key="1">
    <source>
        <dbReference type="ARBA" id="ARBA00022679"/>
    </source>
</evidence>
<keyword evidence="2" id="KW-0012">Acyltransferase</keyword>
<evidence type="ECO:0000313" key="5">
    <source>
        <dbReference type="Proteomes" id="UP000186465"/>
    </source>
</evidence>
<dbReference type="Proteomes" id="UP000186465">
    <property type="component" value="Unassembled WGS sequence"/>
</dbReference>
<dbReference type="PANTHER" id="PTHR43877">
    <property type="entry name" value="AMINOALKYLPHOSPHONATE N-ACETYLTRANSFERASE-RELATED-RELATED"/>
    <property type="match status" value="1"/>
</dbReference>
<dbReference type="Gene3D" id="3.40.630.30">
    <property type="match status" value="1"/>
</dbReference>
<dbReference type="STRING" id="156892.BM477_04610"/>
<feature type="domain" description="N-acetyltransferase" evidence="3">
    <location>
        <begin position="30"/>
        <end position="175"/>
    </location>
</feature>
<evidence type="ECO:0000256" key="2">
    <source>
        <dbReference type="ARBA" id="ARBA00023315"/>
    </source>
</evidence>
<dbReference type="PROSITE" id="PS51186">
    <property type="entry name" value="GNAT"/>
    <property type="match status" value="1"/>
</dbReference>
<evidence type="ECO:0000313" key="4">
    <source>
        <dbReference type="EMBL" id="OKL49271.1"/>
    </source>
</evidence>
<reference evidence="5" key="1">
    <citation type="submission" date="2016-11" db="EMBL/GenBank/DDBJ databases">
        <title>Actinomyces gypaetusis sp. nov. isolated from Gypaetus barbatus in Qinghai Tibet Plateau China.</title>
        <authorList>
            <person name="Meng X."/>
        </authorList>
    </citation>
    <scope>NUCLEOTIDE SEQUENCE [LARGE SCALE GENOMIC DNA]</scope>
    <source>
        <strain evidence="5">DSM 15383</strain>
    </source>
</reference>
<dbReference type="OrthoDB" id="5243635at2"/>
<proteinExistence type="predicted"/>
<dbReference type="EMBL" id="MPDM01000004">
    <property type="protein sequence ID" value="OKL49271.1"/>
    <property type="molecule type" value="Genomic_DNA"/>
</dbReference>
<dbReference type="InterPro" id="IPR016181">
    <property type="entry name" value="Acyl_CoA_acyltransferase"/>
</dbReference>
<dbReference type="GO" id="GO:0016747">
    <property type="term" value="F:acyltransferase activity, transferring groups other than amino-acyl groups"/>
    <property type="evidence" value="ECO:0007669"/>
    <property type="project" value="InterPro"/>
</dbReference>
<accession>A0A1Q5PNW7</accession>
<comment type="caution">
    <text evidence="4">The sequence shown here is derived from an EMBL/GenBank/DDBJ whole genome shotgun (WGS) entry which is preliminary data.</text>
</comment>
<organism evidence="4 5">
    <name type="scientific">Boudabousia marimammalium</name>
    <dbReference type="NCBI Taxonomy" id="156892"/>
    <lineage>
        <taxon>Bacteria</taxon>
        <taxon>Bacillati</taxon>
        <taxon>Actinomycetota</taxon>
        <taxon>Actinomycetes</taxon>
        <taxon>Actinomycetales</taxon>
        <taxon>Actinomycetaceae</taxon>
        <taxon>Boudabousia</taxon>
    </lineage>
</organism>
<dbReference type="RefSeq" id="WP_075361511.1">
    <property type="nucleotide sequence ID" value="NZ_MPDM01000004.1"/>
</dbReference>
<dbReference type="AlphaFoldDB" id="A0A1Q5PNW7"/>
<keyword evidence="1" id="KW-0808">Transferase</keyword>
<dbReference type="Pfam" id="PF00583">
    <property type="entry name" value="Acetyltransf_1"/>
    <property type="match status" value="1"/>
</dbReference>